<protein>
    <recommendedName>
        <fullName evidence="3">Class I SAM-dependent methyltransferase</fullName>
    </recommendedName>
</protein>
<dbReference type="Proteomes" id="UP000250831">
    <property type="component" value="Unassembled WGS sequence"/>
</dbReference>
<name>A0A363NRI7_9SPHI</name>
<evidence type="ECO:0000313" key="1">
    <source>
        <dbReference type="EMBL" id="PUV23330.1"/>
    </source>
</evidence>
<sequence length="258" mass="30318">MNELEEYFRNNNDKLINKWMHYFDVYDRHFRRFKGKEIVVLEIGVFQGGSLQMWKKYFGDKAKIYGVDINPNCKALEEENVEIFIGSQSDRKFLRKVKESIPPIDILIDDGGHTMLQQIITFEELFGHVKEDGVYLCEDLHTSYQVFYGGGHKRNGTFIEYSKNFIDYINAYHSEQRGLKVNEFTRSVNSLHYYDSILVVEKRKMQPPTHMRTGNATVQDFDAPPTGLSGLKWKIKKPALTAINKFLRFFRIGGFMWR</sequence>
<reference evidence="1 2" key="1">
    <citation type="submission" date="2018-04" db="EMBL/GenBank/DDBJ databases">
        <title>Sphingobacterium sp. M46 Genome.</title>
        <authorList>
            <person name="Cheng J."/>
            <person name="Li Y."/>
        </authorList>
    </citation>
    <scope>NUCLEOTIDE SEQUENCE [LARGE SCALE GENOMIC DNA]</scope>
    <source>
        <strain evidence="1 2">M46</strain>
    </source>
</reference>
<dbReference type="AlphaFoldDB" id="A0A363NRI7"/>
<dbReference type="SUPFAM" id="SSF53335">
    <property type="entry name" value="S-adenosyl-L-methionine-dependent methyltransferases"/>
    <property type="match status" value="1"/>
</dbReference>
<dbReference type="Gene3D" id="3.40.50.150">
    <property type="entry name" value="Vaccinia Virus protein VP39"/>
    <property type="match status" value="1"/>
</dbReference>
<organism evidence="1 2">
    <name type="scientific">Sphingobacterium athyrii</name>
    <dbReference type="NCBI Taxonomy" id="2152717"/>
    <lineage>
        <taxon>Bacteria</taxon>
        <taxon>Pseudomonadati</taxon>
        <taxon>Bacteroidota</taxon>
        <taxon>Sphingobacteriia</taxon>
        <taxon>Sphingobacteriales</taxon>
        <taxon>Sphingobacteriaceae</taxon>
        <taxon>Sphingobacterium</taxon>
    </lineage>
</organism>
<evidence type="ECO:0008006" key="3">
    <source>
        <dbReference type="Google" id="ProtNLM"/>
    </source>
</evidence>
<accession>A0A363NRI7</accession>
<dbReference type="OrthoDB" id="9816564at2"/>
<comment type="caution">
    <text evidence="1">The sequence shown here is derived from an EMBL/GenBank/DDBJ whole genome shotgun (WGS) entry which is preliminary data.</text>
</comment>
<dbReference type="InterPro" id="IPR029063">
    <property type="entry name" value="SAM-dependent_MTases_sf"/>
</dbReference>
<proteinExistence type="predicted"/>
<evidence type="ECO:0000313" key="2">
    <source>
        <dbReference type="Proteomes" id="UP000250831"/>
    </source>
</evidence>
<gene>
    <name evidence="1" type="ORF">DCO56_15480</name>
</gene>
<dbReference type="EMBL" id="QCXX01000004">
    <property type="protein sequence ID" value="PUV23330.1"/>
    <property type="molecule type" value="Genomic_DNA"/>
</dbReference>
<keyword evidence="2" id="KW-1185">Reference proteome</keyword>